<accession>A0A0Q0DXF0</accession>
<dbReference type="PATRIC" id="fig|251720.4.peg.5728"/>
<comment type="caution">
    <text evidence="1">The sequence shown here is derived from an EMBL/GenBank/DDBJ whole genome shotgun (WGS) entry which is preliminary data.</text>
</comment>
<dbReference type="EMBL" id="LJRQ01000442">
    <property type="protein sequence ID" value="KPZ05576.1"/>
    <property type="molecule type" value="Genomic_DNA"/>
</dbReference>
<proteinExistence type="predicted"/>
<evidence type="ECO:0000313" key="2">
    <source>
        <dbReference type="Proteomes" id="UP000050266"/>
    </source>
</evidence>
<dbReference type="OrthoDB" id="7030563at2"/>
<reference evidence="1 2" key="1">
    <citation type="submission" date="2015-09" db="EMBL/GenBank/DDBJ databases">
        <title>Genome announcement of multiple Pseudomonas syringae strains.</title>
        <authorList>
            <person name="Thakur S."/>
            <person name="Wang P.W."/>
            <person name="Gong Y."/>
            <person name="Weir B.S."/>
            <person name="Guttman D.S."/>
        </authorList>
    </citation>
    <scope>NUCLEOTIDE SEQUENCE [LARGE SCALE GENOMIC DNA]</scope>
    <source>
        <strain evidence="1 2">ICMP3962</strain>
    </source>
</reference>
<dbReference type="RefSeq" id="WP_057434358.1">
    <property type="nucleotide sequence ID" value="NZ_LIHQ01000232.1"/>
</dbReference>
<name>A0A0Q0DXF0_PSEA0</name>
<sequence>MTISIKKPKSISVTFRGFDISAAEVVRIVGLTPELFGNKGEPKRPGLKSVISLSYTIFSISLPEDSDMADNFASLIMHMGGKDNIIQLQNIIKPDFTEFNFYIPSRTSEIIQDGYLSQDCIGMLHELNATVGFNFY</sequence>
<organism evidence="1 2">
    <name type="scientific">Pseudomonas amygdali pv. ulmi</name>
    <dbReference type="NCBI Taxonomy" id="251720"/>
    <lineage>
        <taxon>Bacteria</taxon>
        <taxon>Pseudomonadati</taxon>
        <taxon>Pseudomonadota</taxon>
        <taxon>Gammaproteobacteria</taxon>
        <taxon>Pseudomonadales</taxon>
        <taxon>Pseudomonadaceae</taxon>
        <taxon>Pseudomonas</taxon>
        <taxon>Pseudomonas amygdali</taxon>
    </lineage>
</organism>
<protein>
    <submittedName>
        <fullName evidence="1">Uncharacterized protein</fullName>
    </submittedName>
</protein>
<dbReference type="AlphaFoldDB" id="A0A0Q0DXF0"/>
<gene>
    <name evidence="1" type="ORF">ALO41_200007</name>
</gene>
<dbReference type="Proteomes" id="UP000050266">
    <property type="component" value="Unassembled WGS sequence"/>
</dbReference>
<evidence type="ECO:0000313" key="1">
    <source>
        <dbReference type="EMBL" id="KPZ05576.1"/>
    </source>
</evidence>